<dbReference type="SUPFAM" id="SSF110849">
    <property type="entry name" value="ParB/Sulfiredoxin"/>
    <property type="match status" value="1"/>
</dbReference>
<dbReference type="InterPro" id="IPR017819">
    <property type="entry name" value="Plasmid_partition_RepB"/>
</dbReference>
<evidence type="ECO:0000313" key="4">
    <source>
        <dbReference type="EMBL" id="KMO33454.1"/>
    </source>
</evidence>
<dbReference type="InterPro" id="IPR036086">
    <property type="entry name" value="ParB/Sulfiredoxin_sf"/>
</dbReference>
<dbReference type="Pfam" id="PF02195">
    <property type="entry name" value="ParB_N"/>
    <property type="match status" value="1"/>
</dbReference>
<accession>A0A0J6SIE6</accession>
<dbReference type="CDD" id="cd16405">
    <property type="entry name" value="RepB_like_N"/>
    <property type="match status" value="1"/>
</dbReference>
<reference evidence="4 5" key="1">
    <citation type="submission" date="2015-03" db="EMBL/GenBank/DDBJ databases">
        <title>Genome sequencing of Methylobacterium variabile DSM 16961.</title>
        <authorList>
            <person name="Chaudhry V."/>
            <person name="Patil P.B."/>
        </authorList>
    </citation>
    <scope>NUCLEOTIDE SEQUENCE [LARGE SCALE GENOMIC DNA]</scope>
    <source>
        <strain evidence="4 5">DSM 16961</strain>
    </source>
</reference>
<dbReference type="GO" id="GO:0005694">
    <property type="term" value="C:chromosome"/>
    <property type="evidence" value="ECO:0007669"/>
    <property type="project" value="TreeGrafter"/>
</dbReference>
<dbReference type="SUPFAM" id="SSF109709">
    <property type="entry name" value="KorB DNA-binding domain-like"/>
    <property type="match status" value="1"/>
</dbReference>
<comment type="similarity">
    <text evidence="1">Belongs to the ParB family.</text>
</comment>
<dbReference type="Gene3D" id="3.90.1530.30">
    <property type="match status" value="1"/>
</dbReference>
<comment type="caution">
    <text evidence="4">The sequence shown here is derived from an EMBL/GenBank/DDBJ whole genome shotgun (WGS) entry which is preliminary data.</text>
</comment>
<feature type="region of interest" description="Disordered" evidence="2">
    <location>
        <begin position="1"/>
        <end position="49"/>
    </location>
</feature>
<dbReference type="InterPro" id="IPR011111">
    <property type="entry name" value="Plasmid_RepB"/>
</dbReference>
<feature type="compositionally biased region" description="Basic and acidic residues" evidence="2">
    <location>
        <begin position="1"/>
        <end position="16"/>
    </location>
</feature>
<protein>
    <submittedName>
        <fullName evidence="4">Plasmid partitioning protein</fullName>
    </submittedName>
</protein>
<dbReference type="AlphaFoldDB" id="A0A0J6SIE6"/>
<proteinExistence type="inferred from homology"/>
<name>A0A0J6SIE6_9HYPH</name>
<dbReference type="InterPro" id="IPR050336">
    <property type="entry name" value="Chromosome_partition/occlusion"/>
</dbReference>
<feature type="domain" description="ParB-like N-terminal" evidence="3">
    <location>
        <begin position="75"/>
        <end position="167"/>
    </location>
</feature>
<dbReference type="InterPro" id="IPR004437">
    <property type="entry name" value="ParB/RepB/Spo0J"/>
</dbReference>
<evidence type="ECO:0000313" key="5">
    <source>
        <dbReference type="Proteomes" id="UP000035955"/>
    </source>
</evidence>
<dbReference type="Proteomes" id="UP000035955">
    <property type="component" value="Unassembled WGS sequence"/>
</dbReference>
<sequence length="339" mass="36038">MSKSKSIRDLMARRVPEAAPEAAPPTESTASPPLSGDNAPPAARRAGAARSFGAMWQEREQARVVADAERDGAIVELDPDLCDPSAIADRVPDSTDAAFDAFVEQIREEGQRSPALVRPKPGAPGRYEIAYGRRRRRAAQLLGRPLRAIVRALSDTELLIAQGSENLARADLSYIERAHFAHNMMQAGVARDVIAKAMGTQNSNLSSYLAVAEGIPGPALATIGPAPGVGRPRWLTLADRIKAATGEQVEAALASPDLAGKTSDERFAVVLAALNAAPPPKRKPKAETVKDAKGLKFARVERSAVGVRVTTDEASVPGFGDYLAERLPELLAAYRQSKG</sequence>
<evidence type="ECO:0000256" key="2">
    <source>
        <dbReference type="SAM" id="MobiDB-lite"/>
    </source>
</evidence>
<dbReference type="PANTHER" id="PTHR33375">
    <property type="entry name" value="CHROMOSOME-PARTITIONING PROTEIN PARB-RELATED"/>
    <property type="match status" value="1"/>
</dbReference>
<evidence type="ECO:0000256" key="1">
    <source>
        <dbReference type="ARBA" id="ARBA00006295"/>
    </source>
</evidence>
<dbReference type="PATRIC" id="fig|298794.3.peg.1528"/>
<gene>
    <name evidence="4" type="ORF">VQ02_20905</name>
</gene>
<dbReference type="Gene3D" id="1.10.10.2830">
    <property type="match status" value="1"/>
</dbReference>
<feature type="compositionally biased region" description="Low complexity" evidence="2">
    <location>
        <begin position="17"/>
        <end position="49"/>
    </location>
</feature>
<dbReference type="InterPro" id="IPR037972">
    <property type="entry name" value="RepB_N"/>
</dbReference>
<dbReference type="EMBL" id="LABY01000152">
    <property type="protein sequence ID" value="KMO33454.1"/>
    <property type="molecule type" value="Genomic_DNA"/>
</dbReference>
<dbReference type="InterPro" id="IPR003115">
    <property type="entry name" value="ParB_N"/>
</dbReference>
<keyword evidence="5" id="KW-1185">Reference proteome</keyword>
<dbReference type="NCBIfam" id="TIGR00180">
    <property type="entry name" value="parB_part"/>
    <property type="match status" value="1"/>
</dbReference>
<evidence type="ECO:0000259" key="3">
    <source>
        <dbReference type="SMART" id="SM00470"/>
    </source>
</evidence>
<dbReference type="GO" id="GO:0003677">
    <property type="term" value="F:DNA binding"/>
    <property type="evidence" value="ECO:0007669"/>
    <property type="project" value="InterPro"/>
</dbReference>
<dbReference type="RefSeq" id="WP_048446135.1">
    <property type="nucleotide sequence ID" value="NZ_LABY01000152.1"/>
</dbReference>
<dbReference type="NCBIfam" id="TIGR03454">
    <property type="entry name" value="partition_RepB"/>
    <property type="match status" value="1"/>
</dbReference>
<dbReference type="SMART" id="SM00470">
    <property type="entry name" value="ParB"/>
    <property type="match status" value="1"/>
</dbReference>
<dbReference type="Pfam" id="PF07506">
    <property type="entry name" value="RepB"/>
    <property type="match status" value="1"/>
</dbReference>
<dbReference type="OrthoDB" id="7908920at2"/>
<dbReference type="PANTHER" id="PTHR33375:SF1">
    <property type="entry name" value="CHROMOSOME-PARTITIONING PROTEIN PARB-RELATED"/>
    <property type="match status" value="1"/>
</dbReference>
<organism evidence="4 5">
    <name type="scientific">Methylobacterium variabile</name>
    <dbReference type="NCBI Taxonomy" id="298794"/>
    <lineage>
        <taxon>Bacteria</taxon>
        <taxon>Pseudomonadati</taxon>
        <taxon>Pseudomonadota</taxon>
        <taxon>Alphaproteobacteria</taxon>
        <taxon>Hyphomicrobiales</taxon>
        <taxon>Methylobacteriaceae</taxon>
        <taxon>Methylobacterium</taxon>
    </lineage>
</organism>
<dbReference type="GO" id="GO:0007059">
    <property type="term" value="P:chromosome segregation"/>
    <property type="evidence" value="ECO:0007669"/>
    <property type="project" value="TreeGrafter"/>
</dbReference>